<keyword evidence="2" id="KW-1185">Reference proteome</keyword>
<name>A0A4R3J9P7_9PROT</name>
<evidence type="ECO:0008006" key="3">
    <source>
        <dbReference type="Google" id="ProtNLM"/>
    </source>
</evidence>
<sequence>MTKYFSAAATAFYDDSVAGLLPPDAVAVSDADWSALLTAQSAGQIIAADAAGHPVATPPPPPALADVRTTSLAAIDVAAETARRKHITPGAGQAMSYRGKAAEATNCLTTYTAAAPPPIGAYPLLDSEVGITPNADGTATTDAYQIAVIVDAARRAWVTAEAAINKVRAQAKADVKAAATVAAIDAILAAVVWP</sequence>
<proteinExistence type="predicted"/>
<organism evidence="1 2">
    <name type="scientific">Varunaivibrio sulfuroxidans</name>
    <dbReference type="NCBI Taxonomy" id="1773489"/>
    <lineage>
        <taxon>Bacteria</taxon>
        <taxon>Pseudomonadati</taxon>
        <taxon>Pseudomonadota</taxon>
        <taxon>Alphaproteobacteria</taxon>
        <taxon>Rhodospirillales</taxon>
        <taxon>Magnetovibrionaceae</taxon>
        <taxon>Varunaivibrio</taxon>
    </lineage>
</organism>
<evidence type="ECO:0000313" key="2">
    <source>
        <dbReference type="Proteomes" id="UP000295304"/>
    </source>
</evidence>
<dbReference type="Proteomes" id="UP000295304">
    <property type="component" value="Unassembled WGS sequence"/>
</dbReference>
<reference evidence="1 2" key="1">
    <citation type="submission" date="2019-03" db="EMBL/GenBank/DDBJ databases">
        <title>Genomic Encyclopedia of Type Strains, Phase IV (KMG-IV): sequencing the most valuable type-strain genomes for metagenomic binning, comparative biology and taxonomic classification.</title>
        <authorList>
            <person name="Goeker M."/>
        </authorList>
    </citation>
    <scope>NUCLEOTIDE SEQUENCE [LARGE SCALE GENOMIC DNA]</scope>
    <source>
        <strain evidence="1 2">DSM 101688</strain>
    </source>
</reference>
<gene>
    <name evidence="1" type="ORF">EDD55_105144</name>
</gene>
<dbReference type="RefSeq" id="WP_132939045.1">
    <property type="nucleotide sequence ID" value="NZ_CP119676.1"/>
</dbReference>
<dbReference type="AlphaFoldDB" id="A0A4R3J9P7"/>
<dbReference type="EMBL" id="SLZW01000005">
    <property type="protein sequence ID" value="TCS62598.1"/>
    <property type="molecule type" value="Genomic_DNA"/>
</dbReference>
<dbReference type="OrthoDB" id="7877312at2"/>
<comment type="caution">
    <text evidence="1">The sequence shown here is derived from an EMBL/GenBank/DDBJ whole genome shotgun (WGS) entry which is preliminary data.</text>
</comment>
<evidence type="ECO:0000313" key="1">
    <source>
        <dbReference type="EMBL" id="TCS62598.1"/>
    </source>
</evidence>
<accession>A0A4R3J9P7</accession>
<protein>
    <recommendedName>
        <fullName evidence="3">Tail fiber assembly protein</fullName>
    </recommendedName>
</protein>